<dbReference type="EMBL" id="JAOTPV010000001">
    <property type="protein sequence ID" value="KAJ4490999.1"/>
    <property type="molecule type" value="Genomic_DNA"/>
</dbReference>
<reference evidence="2" key="1">
    <citation type="submission" date="2022-08" db="EMBL/GenBank/DDBJ databases">
        <title>A Global Phylogenomic Analysis of the Shiitake Genus Lentinula.</title>
        <authorList>
            <consortium name="DOE Joint Genome Institute"/>
            <person name="Sierra-Patev S."/>
            <person name="Min B."/>
            <person name="Naranjo-Ortiz M."/>
            <person name="Looney B."/>
            <person name="Konkel Z."/>
            <person name="Slot J.C."/>
            <person name="Sakamoto Y."/>
            <person name="Steenwyk J.L."/>
            <person name="Rokas A."/>
            <person name="Carro J."/>
            <person name="Camarero S."/>
            <person name="Ferreira P."/>
            <person name="Molpeceres G."/>
            <person name="Ruiz-Duenas F.J."/>
            <person name="Serrano A."/>
            <person name="Henrissat B."/>
            <person name="Drula E."/>
            <person name="Hughes K.W."/>
            <person name="Mata J.L."/>
            <person name="Ishikawa N.K."/>
            <person name="Vargas-Isla R."/>
            <person name="Ushijima S."/>
            <person name="Smith C.A."/>
            <person name="Ahrendt S."/>
            <person name="Andreopoulos W."/>
            <person name="He G."/>
            <person name="Labutti K."/>
            <person name="Lipzen A."/>
            <person name="Ng V."/>
            <person name="Riley R."/>
            <person name="Sandor L."/>
            <person name="Barry K."/>
            <person name="Martinez A.T."/>
            <person name="Xiao Y."/>
            <person name="Gibbons J.G."/>
            <person name="Terashima K."/>
            <person name="Grigoriev I.V."/>
            <person name="Hibbett D.S."/>
        </authorList>
    </citation>
    <scope>NUCLEOTIDE SEQUENCE</scope>
    <source>
        <strain evidence="2">JLM2183</strain>
    </source>
</reference>
<name>A0A9W9AUN3_9AGAR</name>
<evidence type="ECO:0008006" key="4">
    <source>
        <dbReference type="Google" id="ProtNLM"/>
    </source>
</evidence>
<accession>A0A9W9AUN3</accession>
<sequence length="84" mass="9202">MLFSVLVSPLLALFMISFCSGYATGSAHDIWETNGSALYFTRATTVDFALRVLTYSPFMTDAAALRQTASKSKNKQVEAVRKVS</sequence>
<gene>
    <name evidence="2" type="ORF">J3R30DRAFT_166211</name>
</gene>
<evidence type="ECO:0000313" key="3">
    <source>
        <dbReference type="Proteomes" id="UP001150266"/>
    </source>
</evidence>
<evidence type="ECO:0000313" key="2">
    <source>
        <dbReference type="EMBL" id="KAJ4490999.1"/>
    </source>
</evidence>
<feature type="chain" id="PRO_5040881106" description="Secreted protein" evidence="1">
    <location>
        <begin position="22"/>
        <end position="84"/>
    </location>
</feature>
<organism evidence="2 3">
    <name type="scientific">Lentinula aciculospora</name>
    <dbReference type="NCBI Taxonomy" id="153920"/>
    <lineage>
        <taxon>Eukaryota</taxon>
        <taxon>Fungi</taxon>
        <taxon>Dikarya</taxon>
        <taxon>Basidiomycota</taxon>
        <taxon>Agaricomycotina</taxon>
        <taxon>Agaricomycetes</taxon>
        <taxon>Agaricomycetidae</taxon>
        <taxon>Agaricales</taxon>
        <taxon>Marasmiineae</taxon>
        <taxon>Omphalotaceae</taxon>
        <taxon>Lentinula</taxon>
    </lineage>
</organism>
<proteinExistence type="predicted"/>
<keyword evidence="1" id="KW-0732">Signal</keyword>
<comment type="caution">
    <text evidence="2">The sequence shown here is derived from an EMBL/GenBank/DDBJ whole genome shotgun (WGS) entry which is preliminary data.</text>
</comment>
<protein>
    <recommendedName>
        <fullName evidence="4">Secreted protein</fullName>
    </recommendedName>
</protein>
<dbReference type="Proteomes" id="UP001150266">
    <property type="component" value="Unassembled WGS sequence"/>
</dbReference>
<dbReference type="AlphaFoldDB" id="A0A9W9AUN3"/>
<feature type="signal peptide" evidence="1">
    <location>
        <begin position="1"/>
        <end position="21"/>
    </location>
</feature>
<evidence type="ECO:0000256" key="1">
    <source>
        <dbReference type="SAM" id="SignalP"/>
    </source>
</evidence>
<keyword evidence="3" id="KW-1185">Reference proteome</keyword>